<dbReference type="InterPro" id="IPR021401">
    <property type="entry name" value="DUF3040"/>
</dbReference>
<feature type="transmembrane region" description="Helical" evidence="2">
    <location>
        <begin position="62"/>
        <end position="80"/>
    </location>
</feature>
<evidence type="ECO:0000256" key="1">
    <source>
        <dbReference type="SAM" id="MobiDB-lite"/>
    </source>
</evidence>
<organism evidence="3 4">
    <name type="scientific">Populibacterium corticicola</name>
    <dbReference type="NCBI Taxonomy" id="1812826"/>
    <lineage>
        <taxon>Bacteria</taxon>
        <taxon>Bacillati</taxon>
        <taxon>Actinomycetota</taxon>
        <taxon>Actinomycetes</taxon>
        <taxon>Micrococcales</taxon>
        <taxon>Jonesiaceae</taxon>
        <taxon>Populibacterium</taxon>
    </lineage>
</organism>
<dbReference type="Pfam" id="PF11239">
    <property type="entry name" value="DUF3040"/>
    <property type="match status" value="1"/>
</dbReference>
<feature type="compositionally biased region" description="Basic and acidic residues" evidence="1">
    <location>
        <begin position="121"/>
        <end position="133"/>
    </location>
</feature>
<evidence type="ECO:0000256" key="2">
    <source>
        <dbReference type="SAM" id="Phobius"/>
    </source>
</evidence>
<protein>
    <submittedName>
        <fullName evidence="3">DUF3040 domain-containing protein</fullName>
    </submittedName>
</protein>
<dbReference type="Proteomes" id="UP001597391">
    <property type="component" value="Unassembled WGS sequence"/>
</dbReference>
<keyword evidence="4" id="KW-1185">Reference proteome</keyword>
<feature type="transmembrane region" description="Helical" evidence="2">
    <location>
        <begin position="37"/>
        <end position="56"/>
    </location>
</feature>
<keyword evidence="2" id="KW-0812">Transmembrane</keyword>
<dbReference type="RefSeq" id="WP_377467123.1">
    <property type="nucleotide sequence ID" value="NZ_JBHUOP010000004.1"/>
</dbReference>
<gene>
    <name evidence="3" type="ORF">ACFSYH_11550</name>
</gene>
<evidence type="ECO:0000313" key="4">
    <source>
        <dbReference type="Proteomes" id="UP001597391"/>
    </source>
</evidence>
<evidence type="ECO:0000313" key="3">
    <source>
        <dbReference type="EMBL" id="MFD2841197.1"/>
    </source>
</evidence>
<proteinExistence type="predicted"/>
<dbReference type="EMBL" id="JBHUOP010000004">
    <property type="protein sequence ID" value="MFD2841197.1"/>
    <property type="molecule type" value="Genomic_DNA"/>
</dbReference>
<reference evidence="4" key="1">
    <citation type="journal article" date="2019" name="Int. J. Syst. Evol. Microbiol.">
        <title>The Global Catalogue of Microorganisms (GCM) 10K type strain sequencing project: providing services to taxonomists for standard genome sequencing and annotation.</title>
        <authorList>
            <consortium name="The Broad Institute Genomics Platform"/>
            <consortium name="The Broad Institute Genome Sequencing Center for Infectious Disease"/>
            <person name="Wu L."/>
            <person name="Ma J."/>
        </authorList>
    </citation>
    <scope>NUCLEOTIDE SEQUENCE [LARGE SCALE GENOMIC DNA]</scope>
    <source>
        <strain evidence="4">KCTC 33576</strain>
    </source>
</reference>
<feature type="region of interest" description="Disordered" evidence="1">
    <location>
        <begin position="89"/>
        <end position="133"/>
    </location>
</feature>
<accession>A0ABW5XHT5</accession>
<comment type="caution">
    <text evidence="3">The sequence shown here is derived from an EMBL/GenBank/DDBJ whole genome shotgun (WGS) entry which is preliminary data.</text>
</comment>
<sequence>MPLSEHEQRILEQLERELASEDPKLATTMSDGPRPSFARVAVAIIGVVVGLLMLIIGVSQSLAVVGILGFAVMVAAVVFASTPSKKTQLRVVDGKSSSRPARGGSNVKPKQAKSKGSFTQRMEERWEKRQREG</sequence>
<keyword evidence="2" id="KW-1133">Transmembrane helix</keyword>
<keyword evidence="2" id="KW-0472">Membrane</keyword>
<name>A0ABW5XHT5_9MICO</name>